<keyword evidence="12" id="KW-1185">Reference proteome</keyword>
<dbReference type="Gene3D" id="1.10.3660.10">
    <property type="entry name" value="6-phosphogluconate dehydrogenase C-terminal like domain"/>
    <property type="match status" value="1"/>
</dbReference>
<evidence type="ECO:0000313" key="11">
    <source>
        <dbReference type="EMBL" id="SMP03318.1"/>
    </source>
</evidence>
<dbReference type="SUPFAM" id="SSF51735">
    <property type="entry name" value="NAD(P)-binding Rossmann-fold domains"/>
    <property type="match status" value="1"/>
</dbReference>
<reference evidence="11" key="1">
    <citation type="submission" date="2017-05" db="EMBL/GenBank/DDBJ databases">
        <authorList>
            <person name="Varghese N."/>
            <person name="Submissions S."/>
        </authorList>
    </citation>
    <scope>NUCLEOTIDE SEQUENCE</scope>
    <source>
        <strain evidence="11">DSM 18763</strain>
    </source>
</reference>
<dbReference type="FunFam" id="1.10.3660.10:FF:000003">
    <property type="entry name" value="Prephenate dehydrogenase"/>
    <property type="match status" value="1"/>
</dbReference>
<organism evidence="11 12">
    <name type="scientific">Venenivibrio stagnispumantis</name>
    <dbReference type="NCBI Taxonomy" id="407998"/>
    <lineage>
        <taxon>Bacteria</taxon>
        <taxon>Pseudomonadati</taxon>
        <taxon>Aquificota</taxon>
        <taxon>Aquificia</taxon>
        <taxon>Aquificales</taxon>
        <taxon>Hydrogenothermaceae</taxon>
        <taxon>Venenivibrio</taxon>
    </lineage>
</organism>
<keyword evidence="8" id="KW-0057">Aromatic amino acid biosynthesis</keyword>
<keyword evidence="7" id="KW-0520">NAD</keyword>
<dbReference type="Proteomes" id="UP001157947">
    <property type="component" value="Unassembled WGS sequence"/>
</dbReference>
<evidence type="ECO:0000259" key="10">
    <source>
        <dbReference type="PROSITE" id="PS51176"/>
    </source>
</evidence>
<dbReference type="Pfam" id="PF20463">
    <property type="entry name" value="PDH_C"/>
    <property type="match status" value="1"/>
</dbReference>
<comment type="similarity">
    <text evidence="2">Belongs to the prephenate/arogenate dehydrogenase family.</text>
</comment>
<dbReference type="InterPro" id="IPR046825">
    <property type="entry name" value="PDH_C"/>
</dbReference>
<evidence type="ECO:0000256" key="5">
    <source>
        <dbReference type="ARBA" id="ARBA00022605"/>
    </source>
</evidence>
<comment type="caution">
    <text evidence="11">The sequence shown here is derived from an EMBL/GenBank/DDBJ whole genome shotgun (WGS) entry which is preliminary data.</text>
</comment>
<dbReference type="Gene3D" id="3.40.50.720">
    <property type="entry name" value="NAD(P)-binding Rossmann-like Domain"/>
    <property type="match status" value="1"/>
</dbReference>
<dbReference type="GO" id="GO:0006571">
    <property type="term" value="P:tyrosine biosynthetic process"/>
    <property type="evidence" value="ECO:0007669"/>
    <property type="project" value="UniProtKB-KW"/>
</dbReference>
<dbReference type="InterPro" id="IPR036291">
    <property type="entry name" value="NAD(P)-bd_dom_sf"/>
</dbReference>
<sequence length="292" mass="32746">MKDFGNFKNVLIIGLGLIGGSLALSLKNEGFKGKIYGFDLNKERIKKASELNAIDEGFDKFEDINWQDIDLVILATPVKTFENIAKQIKPFLNKDTIISDVGSVKGELVLKISKILQPNIFLGVHPIAGTEKEGIENAVIGLFKGARLIITPSENINQDILKRIEKFWKDLGSKVEIMEPYLHDFVFASVSHLPHAVAFALVDALINLSKETGIDLFKYPGGGFKDFTRIAASSPTVWKDIFLENKKDVLHTIDEFIKSMNKLKEAIEKEDEDKILNILSESREKRLSLEKS</sequence>
<evidence type="ECO:0000256" key="9">
    <source>
        <dbReference type="ARBA" id="ARBA00049260"/>
    </source>
</evidence>
<dbReference type="InterPro" id="IPR008927">
    <property type="entry name" value="6-PGluconate_DH-like_C_sf"/>
</dbReference>
<dbReference type="InterPro" id="IPR050812">
    <property type="entry name" value="Preph/Arog_dehydrog"/>
</dbReference>
<evidence type="ECO:0000256" key="8">
    <source>
        <dbReference type="ARBA" id="ARBA00023141"/>
    </source>
</evidence>
<comment type="pathway">
    <text evidence="1">Amino-acid biosynthesis; L-tyrosine biosynthesis; (4-hydroxyphenyl)pyruvate from prephenate (NAD(+) route): step 1/1.</text>
</comment>
<dbReference type="EMBL" id="FXTX01000002">
    <property type="protein sequence ID" value="SMP03318.1"/>
    <property type="molecule type" value="Genomic_DNA"/>
</dbReference>
<comment type="catalytic activity">
    <reaction evidence="9">
        <text>prephenate + NAD(+) = 3-(4-hydroxyphenyl)pyruvate + CO2 + NADH</text>
        <dbReference type="Rhea" id="RHEA:13869"/>
        <dbReference type="ChEBI" id="CHEBI:16526"/>
        <dbReference type="ChEBI" id="CHEBI:29934"/>
        <dbReference type="ChEBI" id="CHEBI:36242"/>
        <dbReference type="ChEBI" id="CHEBI:57540"/>
        <dbReference type="ChEBI" id="CHEBI:57945"/>
        <dbReference type="EC" id="1.3.1.12"/>
    </reaction>
</comment>
<dbReference type="SUPFAM" id="SSF48179">
    <property type="entry name" value="6-phosphogluconate dehydrogenase C-terminal domain-like"/>
    <property type="match status" value="1"/>
</dbReference>
<evidence type="ECO:0000256" key="4">
    <source>
        <dbReference type="ARBA" id="ARBA00022498"/>
    </source>
</evidence>
<protein>
    <recommendedName>
        <fullName evidence="3">prephenate dehydrogenase</fullName>
        <ecNumber evidence="3">1.3.1.12</ecNumber>
    </recommendedName>
</protein>
<dbReference type="EC" id="1.3.1.12" evidence="3"/>
<keyword evidence="6" id="KW-0560">Oxidoreductase</keyword>
<dbReference type="FunFam" id="3.40.50.720:FF:000208">
    <property type="entry name" value="Prephenate dehydrogenase"/>
    <property type="match status" value="1"/>
</dbReference>
<dbReference type="InterPro" id="IPR046826">
    <property type="entry name" value="PDH_N"/>
</dbReference>
<evidence type="ECO:0000313" key="12">
    <source>
        <dbReference type="Proteomes" id="UP001157947"/>
    </source>
</evidence>
<name>A0AA45WJI7_9AQUI</name>
<proteinExistence type="inferred from homology"/>
<dbReference type="InterPro" id="IPR003099">
    <property type="entry name" value="Prephen_DH"/>
</dbReference>
<gene>
    <name evidence="11" type="ORF">SAMN06264868_102128</name>
</gene>
<evidence type="ECO:0000256" key="2">
    <source>
        <dbReference type="ARBA" id="ARBA00007964"/>
    </source>
</evidence>
<dbReference type="GO" id="GO:0004665">
    <property type="term" value="F:prephenate dehydrogenase (NADP+) activity"/>
    <property type="evidence" value="ECO:0007669"/>
    <property type="project" value="InterPro"/>
</dbReference>
<evidence type="ECO:0000256" key="1">
    <source>
        <dbReference type="ARBA" id="ARBA00005067"/>
    </source>
</evidence>
<feature type="domain" description="Prephenate/arogenate dehydrogenase" evidence="10">
    <location>
        <begin position="8"/>
        <end position="292"/>
    </location>
</feature>
<keyword evidence="4" id="KW-0827">Tyrosine biosynthesis</keyword>
<dbReference type="AlphaFoldDB" id="A0AA45WJI7"/>
<dbReference type="Pfam" id="PF02153">
    <property type="entry name" value="PDH_N"/>
    <property type="match status" value="1"/>
</dbReference>
<dbReference type="PANTHER" id="PTHR21363:SF0">
    <property type="entry name" value="PREPHENATE DEHYDROGENASE [NADP(+)]"/>
    <property type="match status" value="1"/>
</dbReference>
<dbReference type="GO" id="GO:0070403">
    <property type="term" value="F:NAD+ binding"/>
    <property type="evidence" value="ECO:0007669"/>
    <property type="project" value="InterPro"/>
</dbReference>
<dbReference type="PANTHER" id="PTHR21363">
    <property type="entry name" value="PREPHENATE DEHYDROGENASE"/>
    <property type="match status" value="1"/>
</dbReference>
<evidence type="ECO:0000256" key="6">
    <source>
        <dbReference type="ARBA" id="ARBA00023002"/>
    </source>
</evidence>
<evidence type="ECO:0000256" key="3">
    <source>
        <dbReference type="ARBA" id="ARBA00012068"/>
    </source>
</evidence>
<dbReference type="PROSITE" id="PS51176">
    <property type="entry name" value="PDH_ADH"/>
    <property type="match status" value="1"/>
</dbReference>
<keyword evidence="5" id="KW-0028">Amino-acid biosynthesis</keyword>
<dbReference type="RefSeq" id="WP_265133382.1">
    <property type="nucleotide sequence ID" value="NZ_FXTX01000002.1"/>
</dbReference>
<dbReference type="GO" id="GO:0008977">
    <property type="term" value="F:prephenate dehydrogenase (NAD+) activity"/>
    <property type="evidence" value="ECO:0007669"/>
    <property type="project" value="UniProtKB-EC"/>
</dbReference>
<accession>A0AA45WJI7</accession>
<evidence type="ECO:0000256" key="7">
    <source>
        <dbReference type="ARBA" id="ARBA00023027"/>
    </source>
</evidence>